<sequence length="327" mass="37432">MRRDVKKGLVYAPYMVLQCVWLEAMPLKETEEVEGPGWLDVGTTRPFKFVMEKKMSWILVDGGPSLFDGRPQRRPLDLRQMFDALASRRLVLLRRRSFLTTEIEVGCNRFHRKDINRNTERLWVVLRMETKPICRESESRPRAWRLLGAVGVGEQRRWTTTRDRPDATDATPRLWRSLCTFNIYTHNCLRAHNYWQSARAQMTDSEEDRVPPPPSPAVETAAHQRPSPAPHLAPPPPTVELYFGGIDPSRQPQAPYIRSRHAGRNNFRAQAVGALMCSCQNRPKKEITSVFGQVLRARGNICVRADNFARHPAAITAEGQMNAQPRG</sequence>
<evidence type="ECO:0000256" key="1">
    <source>
        <dbReference type="SAM" id="MobiDB-lite"/>
    </source>
</evidence>
<reference evidence="2 3" key="1">
    <citation type="journal article" date="2024" name="J Genomics">
        <title>Draft genome sequencing and assembly of Favolaschia claudopus CIRM-BRFM 2984 isolated from oak limbs.</title>
        <authorList>
            <person name="Navarro D."/>
            <person name="Drula E."/>
            <person name="Chaduli D."/>
            <person name="Cazenave R."/>
            <person name="Ahrendt S."/>
            <person name="Wang J."/>
            <person name="Lipzen A."/>
            <person name="Daum C."/>
            <person name="Barry K."/>
            <person name="Grigoriev I.V."/>
            <person name="Favel A."/>
            <person name="Rosso M.N."/>
            <person name="Martin F."/>
        </authorList>
    </citation>
    <scope>NUCLEOTIDE SEQUENCE [LARGE SCALE GENOMIC DNA]</scope>
    <source>
        <strain evidence="2 3">CIRM-BRFM 2984</strain>
    </source>
</reference>
<evidence type="ECO:0000313" key="3">
    <source>
        <dbReference type="Proteomes" id="UP001362999"/>
    </source>
</evidence>
<comment type="caution">
    <text evidence="2">The sequence shown here is derived from an EMBL/GenBank/DDBJ whole genome shotgun (WGS) entry which is preliminary data.</text>
</comment>
<proteinExistence type="predicted"/>
<protein>
    <submittedName>
        <fullName evidence="2">Uncharacterized protein</fullName>
    </submittedName>
</protein>
<gene>
    <name evidence="2" type="ORF">R3P38DRAFT_2762594</name>
</gene>
<organism evidence="2 3">
    <name type="scientific">Favolaschia claudopus</name>
    <dbReference type="NCBI Taxonomy" id="2862362"/>
    <lineage>
        <taxon>Eukaryota</taxon>
        <taxon>Fungi</taxon>
        <taxon>Dikarya</taxon>
        <taxon>Basidiomycota</taxon>
        <taxon>Agaricomycotina</taxon>
        <taxon>Agaricomycetes</taxon>
        <taxon>Agaricomycetidae</taxon>
        <taxon>Agaricales</taxon>
        <taxon>Marasmiineae</taxon>
        <taxon>Mycenaceae</taxon>
        <taxon>Favolaschia</taxon>
    </lineage>
</organism>
<accession>A0AAW0DIH0</accession>
<evidence type="ECO:0000313" key="2">
    <source>
        <dbReference type="EMBL" id="KAK7052177.1"/>
    </source>
</evidence>
<dbReference type="Proteomes" id="UP001362999">
    <property type="component" value="Unassembled WGS sequence"/>
</dbReference>
<dbReference type="AlphaFoldDB" id="A0AAW0DIH0"/>
<feature type="region of interest" description="Disordered" evidence="1">
    <location>
        <begin position="200"/>
        <end position="235"/>
    </location>
</feature>
<dbReference type="EMBL" id="JAWWNJ010000007">
    <property type="protein sequence ID" value="KAK7052177.1"/>
    <property type="molecule type" value="Genomic_DNA"/>
</dbReference>
<name>A0AAW0DIH0_9AGAR</name>
<keyword evidence="3" id="KW-1185">Reference proteome</keyword>